<keyword evidence="2" id="KW-1185">Reference proteome</keyword>
<feature type="compositionally biased region" description="Polar residues" evidence="1">
    <location>
        <begin position="165"/>
        <end position="177"/>
    </location>
</feature>
<proteinExistence type="predicted"/>
<feature type="compositionally biased region" description="Polar residues" evidence="1">
    <location>
        <begin position="99"/>
        <end position="135"/>
    </location>
</feature>
<gene>
    <name evidence="3" type="primary">LOC104957575</name>
</gene>
<dbReference type="PANTHER" id="PTHR21584:SF1">
    <property type="entry name" value="PROLINE_SERINE-RICH COILED-COIL PROTEIN 1"/>
    <property type="match status" value="1"/>
</dbReference>
<dbReference type="GO" id="GO:0005876">
    <property type="term" value="C:spindle microtubule"/>
    <property type="evidence" value="ECO:0007669"/>
    <property type="project" value="TreeGrafter"/>
</dbReference>
<feature type="region of interest" description="Disordered" evidence="1">
    <location>
        <begin position="1"/>
        <end position="207"/>
    </location>
</feature>
<name>A0A6I9P7A6_9TELE</name>
<feature type="compositionally biased region" description="Low complexity" evidence="1">
    <location>
        <begin position="145"/>
        <end position="160"/>
    </location>
</feature>
<evidence type="ECO:0000313" key="3">
    <source>
        <dbReference type="RefSeq" id="XP_010783520.1"/>
    </source>
</evidence>
<evidence type="ECO:0000256" key="1">
    <source>
        <dbReference type="SAM" id="MobiDB-lite"/>
    </source>
</evidence>
<reference evidence="3" key="1">
    <citation type="submission" date="2025-08" db="UniProtKB">
        <authorList>
            <consortium name="RefSeq"/>
        </authorList>
    </citation>
    <scope>IDENTIFICATION</scope>
    <source>
        <tissue evidence="3">Muscle</tissue>
    </source>
</reference>
<dbReference type="GeneID" id="104957575"/>
<protein>
    <submittedName>
        <fullName evidence="3">Uncharacterized protein</fullName>
    </submittedName>
</protein>
<dbReference type="Proteomes" id="UP000504611">
    <property type="component" value="Unplaced"/>
</dbReference>
<dbReference type="GO" id="GO:0008017">
    <property type="term" value="F:microtubule binding"/>
    <property type="evidence" value="ECO:0007669"/>
    <property type="project" value="TreeGrafter"/>
</dbReference>
<dbReference type="GO" id="GO:0000922">
    <property type="term" value="C:spindle pole"/>
    <property type="evidence" value="ECO:0007669"/>
    <property type="project" value="TreeGrafter"/>
</dbReference>
<dbReference type="RefSeq" id="XP_010783520.1">
    <property type="nucleotide sequence ID" value="XM_010785218.1"/>
</dbReference>
<dbReference type="AlphaFoldDB" id="A0A6I9P7A6"/>
<dbReference type="InterPro" id="IPR026657">
    <property type="entry name" value="DDA3/GTSE-1"/>
</dbReference>
<dbReference type="OrthoDB" id="5970450at2759"/>
<dbReference type="GO" id="GO:0007080">
    <property type="term" value="P:mitotic metaphase chromosome alignment"/>
    <property type="evidence" value="ECO:0007669"/>
    <property type="project" value="TreeGrafter"/>
</dbReference>
<accession>A0A6I9P7A6</accession>
<organism evidence="2 3">
    <name type="scientific">Notothenia coriiceps</name>
    <name type="common">black rockcod</name>
    <dbReference type="NCBI Taxonomy" id="8208"/>
    <lineage>
        <taxon>Eukaryota</taxon>
        <taxon>Metazoa</taxon>
        <taxon>Chordata</taxon>
        <taxon>Craniata</taxon>
        <taxon>Vertebrata</taxon>
        <taxon>Euteleostomi</taxon>
        <taxon>Actinopterygii</taxon>
        <taxon>Neopterygii</taxon>
        <taxon>Teleostei</taxon>
        <taxon>Neoteleostei</taxon>
        <taxon>Acanthomorphata</taxon>
        <taxon>Eupercaria</taxon>
        <taxon>Perciformes</taxon>
        <taxon>Notothenioidei</taxon>
        <taxon>Nototheniidae</taxon>
        <taxon>Notothenia</taxon>
    </lineage>
</organism>
<dbReference type="PANTHER" id="PTHR21584">
    <property type="entry name" value="DIFFERENTIAL DISPLAY AND ACTIVATED BY P53 DDA3 /G2 S PHASE EXPRESSED 1"/>
    <property type="match status" value="1"/>
</dbReference>
<feature type="compositionally biased region" description="Basic and acidic residues" evidence="1">
    <location>
        <begin position="194"/>
        <end position="207"/>
    </location>
</feature>
<feature type="compositionally biased region" description="Low complexity" evidence="1">
    <location>
        <begin position="179"/>
        <end position="190"/>
    </location>
</feature>
<evidence type="ECO:0000313" key="2">
    <source>
        <dbReference type="Proteomes" id="UP000504611"/>
    </source>
</evidence>
<sequence length="253" mass="27011">MTPPAVWSLQVKPQRPSALPTPVKRRMSSIPTPTTKSRASRPPSNPGSDPAHTPSSTRRDRSCCLAPVEMQEAEPVEMPVIQPFCLDEEEEELPAALPTSSPQPDQSESTEAGAPSQGQSESTETGAPSQGQSEGTEAGALSQGQSESTETAAPSESQSECTVPAAQTQSHSQSESTVPAAPSESQSEPSRNLIEPETKEESHHKTQEFLLLDLPAPTLLPQEKMLIDLSNTPELIRTSSKSCSSSQVLTRYL</sequence>